<feature type="region of interest" description="Disordered" evidence="15">
    <location>
        <begin position="159"/>
        <end position="205"/>
    </location>
</feature>
<dbReference type="InterPro" id="IPR050510">
    <property type="entry name" value="Cation_transp_ATPase_P-type"/>
</dbReference>
<feature type="transmembrane region" description="Helical" evidence="16">
    <location>
        <begin position="1139"/>
        <end position="1158"/>
    </location>
</feature>
<dbReference type="PROSITE" id="PS00154">
    <property type="entry name" value="ATPASE_E1_E2"/>
    <property type="match status" value="1"/>
</dbReference>
<feature type="transmembrane region" description="Helical" evidence="16">
    <location>
        <begin position="517"/>
        <end position="544"/>
    </location>
</feature>
<dbReference type="PANTHER" id="PTHR43294">
    <property type="entry name" value="SODIUM/POTASSIUM-TRANSPORTING ATPASE SUBUNIT ALPHA"/>
    <property type="match status" value="1"/>
</dbReference>
<evidence type="ECO:0000256" key="3">
    <source>
        <dbReference type="ARBA" id="ARBA00022448"/>
    </source>
</evidence>
<evidence type="ECO:0000256" key="10">
    <source>
        <dbReference type="ARBA" id="ARBA00022958"/>
    </source>
</evidence>
<evidence type="ECO:0000259" key="17">
    <source>
        <dbReference type="SMART" id="SM00831"/>
    </source>
</evidence>
<dbReference type="GO" id="GO:1902600">
    <property type="term" value="P:proton transmembrane transport"/>
    <property type="evidence" value="ECO:0007669"/>
    <property type="project" value="TreeGrafter"/>
</dbReference>
<dbReference type="Gene3D" id="3.40.1110.10">
    <property type="entry name" value="Calcium-transporting ATPase, cytoplasmic domain N"/>
    <property type="match status" value="1"/>
</dbReference>
<name>A0AAN7TUU3_9MYCE</name>
<dbReference type="Gene3D" id="2.70.150.10">
    <property type="entry name" value="Calcium-transporting ATPase, cytoplasmic transduction domain A"/>
    <property type="match status" value="1"/>
</dbReference>
<dbReference type="NCBIfam" id="TIGR01106">
    <property type="entry name" value="ATPase-IIC_X-K"/>
    <property type="match status" value="1"/>
</dbReference>
<dbReference type="InterPro" id="IPR018303">
    <property type="entry name" value="ATPase_P-typ_P_site"/>
</dbReference>
<dbReference type="SUPFAM" id="SSF81665">
    <property type="entry name" value="Calcium ATPase, transmembrane domain M"/>
    <property type="match status" value="1"/>
</dbReference>
<dbReference type="Pfam" id="PF00690">
    <property type="entry name" value="Cation_ATPase_N"/>
    <property type="match status" value="1"/>
</dbReference>
<dbReference type="InterPro" id="IPR059000">
    <property type="entry name" value="ATPase_P-type_domA"/>
</dbReference>
<dbReference type="SUPFAM" id="SSF81653">
    <property type="entry name" value="Calcium ATPase, transduction domain A"/>
    <property type="match status" value="1"/>
</dbReference>
<dbReference type="InterPro" id="IPR036412">
    <property type="entry name" value="HAD-like_sf"/>
</dbReference>
<keyword evidence="10" id="KW-0630">Potassium</keyword>
<evidence type="ECO:0000256" key="6">
    <source>
        <dbReference type="ARBA" id="ARBA00022553"/>
    </source>
</evidence>
<evidence type="ECO:0000256" key="11">
    <source>
        <dbReference type="ARBA" id="ARBA00022967"/>
    </source>
</evidence>
<dbReference type="InterPro" id="IPR001757">
    <property type="entry name" value="P_typ_ATPase"/>
</dbReference>
<keyword evidence="6" id="KW-0597">Phosphoprotein</keyword>
<dbReference type="InterPro" id="IPR023298">
    <property type="entry name" value="ATPase_P-typ_TM_dom_sf"/>
</dbReference>
<feature type="transmembrane region" description="Helical" evidence="16">
    <location>
        <begin position="1040"/>
        <end position="1066"/>
    </location>
</feature>
<dbReference type="SMART" id="SM00831">
    <property type="entry name" value="Cation_ATPase_N"/>
    <property type="match status" value="1"/>
</dbReference>
<dbReference type="FunFam" id="3.40.1110.10:FF:000001">
    <property type="entry name" value="Sodium/potassium-transporting ATPase subunit alpha"/>
    <property type="match status" value="1"/>
</dbReference>
<feature type="transmembrane region" description="Helical" evidence="16">
    <location>
        <begin position="300"/>
        <end position="318"/>
    </location>
</feature>
<keyword evidence="3" id="KW-0813">Transport</keyword>
<keyword evidence="14 16" id="KW-0472">Membrane</keyword>
<dbReference type="InterPro" id="IPR006068">
    <property type="entry name" value="ATPase_P-typ_cation-transptr_C"/>
</dbReference>
<evidence type="ECO:0000256" key="12">
    <source>
        <dbReference type="ARBA" id="ARBA00022989"/>
    </source>
</evidence>
<evidence type="ECO:0000256" key="2">
    <source>
        <dbReference type="ARBA" id="ARBA00006934"/>
    </source>
</evidence>
<feature type="compositionally biased region" description="Basic residues" evidence="15">
    <location>
        <begin position="163"/>
        <end position="177"/>
    </location>
</feature>
<dbReference type="SFLD" id="SFLDG00002">
    <property type="entry name" value="C1.7:_P-type_atpase_like"/>
    <property type="match status" value="1"/>
</dbReference>
<dbReference type="GO" id="GO:1990573">
    <property type="term" value="P:potassium ion import across plasma membrane"/>
    <property type="evidence" value="ECO:0007669"/>
    <property type="project" value="TreeGrafter"/>
</dbReference>
<dbReference type="InterPro" id="IPR044492">
    <property type="entry name" value="P_typ_ATPase_HD_dom"/>
</dbReference>
<comment type="similarity">
    <text evidence="2">Belongs to the cation transport ATPase (P-type) (TC 3.A.3) family. Type IIC subfamily.</text>
</comment>
<dbReference type="GO" id="GO:0016887">
    <property type="term" value="F:ATP hydrolysis activity"/>
    <property type="evidence" value="ECO:0007669"/>
    <property type="project" value="InterPro"/>
</dbReference>
<evidence type="ECO:0000256" key="5">
    <source>
        <dbReference type="ARBA" id="ARBA00022538"/>
    </source>
</evidence>
<protein>
    <recommendedName>
        <fullName evidence="17">Cation-transporting P-type ATPase N-terminal domain-containing protein</fullName>
    </recommendedName>
</protein>
<evidence type="ECO:0000313" key="18">
    <source>
        <dbReference type="EMBL" id="KAK5576522.1"/>
    </source>
</evidence>
<evidence type="ECO:0000256" key="13">
    <source>
        <dbReference type="ARBA" id="ARBA00023065"/>
    </source>
</evidence>
<accession>A0AAN7TUU3</accession>
<feature type="transmembrane region" description="Helical" evidence="16">
    <location>
        <begin position="997"/>
        <end position="1019"/>
    </location>
</feature>
<dbReference type="FunFam" id="2.70.150.10:FF:000003">
    <property type="entry name" value="Sodium/potassium-transporting ATPase subunit alpha"/>
    <property type="match status" value="1"/>
</dbReference>
<dbReference type="InterPro" id="IPR023299">
    <property type="entry name" value="ATPase_P-typ_cyto_dom_N"/>
</dbReference>
<dbReference type="Proteomes" id="UP001344447">
    <property type="component" value="Unassembled WGS sequence"/>
</dbReference>
<dbReference type="InterPro" id="IPR008250">
    <property type="entry name" value="ATPase_P-typ_transduc_dom_A_sf"/>
</dbReference>
<dbReference type="FunFam" id="3.40.50.1000:FF:000083">
    <property type="entry name" value="Sodium/potassium-transporting ATPase subunit alpha"/>
    <property type="match status" value="1"/>
</dbReference>
<comment type="subcellular location">
    <subcellularLocation>
        <location evidence="1">Cell membrane</location>
        <topology evidence="1">Multi-pass membrane protein</topology>
    </subcellularLocation>
</comment>
<dbReference type="EMBL" id="JAVFKY010000005">
    <property type="protein sequence ID" value="KAK5576522.1"/>
    <property type="molecule type" value="Genomic_DNA"/>
</dbReference>
<evidence type="ECO:0000256" key="1">
    <source>
        <dbReference type="ARBA" id="ARBA00004651"/>
    </source>
</evidence>
<dbReference type="PRINTS" id="PR00121">
    <property type="entry name" value="NAKATPASE"/>
</dbReference>
<dbReference type="GO" id="GO:0005391">
    <property type="term" value="F:P-type sodium:potassium-exchanging transporter activity"/>
    <property type="evidence" value="ECO:0007669"/>
    <property type="project" value="TreeGrafter"/>
</dbReference>
<feature type="compositionally biased region" description="Polar residues" evidence="15">
    <location>
        <begin position="58"/>
        <end position="78"/>
    </location>
</feature>
<feature type="domain" description="Cation-transporting P-type ATPase N-terminal" evidence="17">
    <location>
        <begin position="239"/>
        <end position="320"/>
    </location>
</feature>
<feature type="transmembrane region" description="Helical" evidence="16">
    <location>
        <begin position="491"/>
        <end position="511"/>
    </location>
</feature>
<dbReference type="GO" id="GO:0005524">
    <property type="term" value="F:ATP binding"/>
    <property type="evidence" value="ECO:0007669"/>
    <property type="project" value="UniProtKB-KW"/>
</dbReference>
<keyword evidence="4" id="KW-1003">Cell membrane</keyword>
<feature type="transmembrane region" description="Helical" evidence="16">
    <location>
        <begin position="1178"/>
        <end position="1198"/>
    </location>
</feature>
<feature type="region of interest" description="Disordered" evidence="15">
    <location>
        <begin position="1"/>
        <end position="137"/>
    </location>
</feature>
<keyword evidence="12 16" id="KW-1133">Transmembrane helix</keyword>
<dbReference type="Gene3D" id="3.40.50.1000">
    <property type="entry name" value="HAD superfamily/HAD-like"/>
    <property type="match status" value="1"/>
</dbReference>
<evidence type="ECO:0000256" key="16">
    <source>
        <dbReference type="SAM" id="Phobius"/>
    </source>
</evidence>
<dbReference type="Gene3D" id="1.20.1110.10">
    <property type="entry name" value="Calcium-transporting ATPase, transmembrane domain"/>
    <property type="match status" value="1"/>
</dbReference>
<keyword evidence="9" id="KW-0067">ATP-binding</keyword>
<dbReference type="GO" id="GO:0006883">
    <property type="term" value="P:intracellular sodium ion homeostasis"/>
    <property type="evidence" value="ECO:0007669"/>
    <property type="project" value="TreeGrafter"/>
</dbReference>
<feature type="compositionally biased region" description="Polar residues" evidence="15">
    <location>
        <begin position="187"/>
        <end position="197"/>
    </location>
</feature>
<evidence type="ECO:0000256" key="9">
    <source>
        <dbReference type="ARBA" id="ARBA00022840"/>
    </source>
</evidence>
<evidence type="ECO:0000313" key="19">
    <source>
        <dbReference type="Proteomes" id="UP001344447"/>
    </source>
</evidence>
<feature type="compositionally biased region" description="Low complexity" evidence="15">
    <location>
        <begin position="1"/>
        <end position="57"/>
    </location>
</feature>
<dbReference type="InterPro" id="IPR023214">
    <property type="entry name" value="HAD_sf"/>
</dbReference>
<dbReference type="Pfam" id="PF00689">
    <property type="entry name" value="Cation_ATPase_C"/>
    <property type="match status" value="1"/>
</dbReference>
<reference evidence="18 19" key="1">
    <citation type="submission" date="2023-11" db="EMBL/GenBank/DDBJ databases">
        <title>Dfirmibasis_genome.</title>
        <authorList>
            <person name="Edelbroek B."/>
            <person name="Kjellin J."/>
            <person name="Jerlstrom-Hultqvist J."/>
            <person name="Soderbom F."/>
        </authorList>
    </citation>
    <scope>NUCLEOTIDE SEQUENCE [LARGE SCALE GENOMIC DNA]</scope>
    <source>
        <strain evidence="18 19">TNS-C-14</strain>
    </source>
</reference>
<dbReference type="SUPFAM" id="SSF81660">
    <property type="entry name" value="Metal cation-transporting ATPase, ATP-binding domain N"/>
    <property type="match status" value="1"/>
</dbReference>
<feature type="compositionally biased region" description="Low complexity" evidence="15">
    <location>
        <begin position="91"/>
        <end position="115"/>
    </location>
</feature>
<evidence type="ECO:0000256" key="8">
    <source>
        <dbReference type="ARBA" id="ARBA00022741"/>
    </source>
</evidence>
<keyword evidence="11" id="KW-1278">Translocase</keyword>
<dbReference type="Pfam" id="PF00122">
    <property type="entry name" value="E1-E2_ATPase"/>
    <property type="match status" value="1"/>
</dbReference>
<feature type="transmembrane region" description="Helical" evidence="16">
    <location>
        <begin position="330"/>
        <end position="349"/>
    </location>
</feature>
<dbReference type="GO" id="GO:0036376">
    <property type="term" value="P:sodium ion export across plasma membrane"/>
    <property type="evidence" value="ECO:0007669"/>
    <property type="project" value="TreeGrafter"/>
</dbReference>
<keyword evidence="5" id="KW-0633">Potassium transport</keyword>
<dbReference type="InterPro" id="IPR005775">
    <property type="entry name" value="P-type_ATPase_IIC"/>
</dbReference>
<sequence length="1213" mass="134267">MNIKDSTNSLNNENINNNHNTNSTNPSNSHNTNNINSSSAQIPPSSSSSSLAPPSAIRQSQSHIPKQTSFTDFNNCHNPYNEINPFADTTNPNNGASGSGNPMSKSGGLSKSRSGSQHEIELGSSSSNLKKSKSMESVEFITEPQIPLYYSMIKEKERQREVKLRKRIKNKLKKNKSKTTTTTSTTPSDSVGASPSTIEPIDGNEKEPISAIDLAQHDEEKKSHKHKDLATQTSDELTHDHVIPLEELVVKLKTNININDPRHSAGLSREFASERLEIDGKNALTPTKPIPKWVKYLKEFLGLFPLMLEVGGILSIIAFGIDTETGKDNLYLGIILWIVVFLTCTFSYIQNSKSSGVMEGFKKLAPSSTKVLRDDDLIEIDSEDLVVGDVVIVRAGDKVPADLRVVASHHFKVDNSSLTGETEPQTRSPSCTDDNPLETQNLTFYGTLACQGDCVGVVIATGDRTVIGKIAKLASNSKPQSTPMKEEIEKFIKIISVVAFSLGAIFLAIGFGRSVEWILVIIYTIGIVVSQVPEALLPTLTVTLNLTAKRMAKKNVLVKNLLTVETLGSTTTIASDKTGTLTQNIMTVVHLWYDGTIYSCNSLTASNFFNSQSATFKKLYQIAALCNRTVFDKSENQDDIPIQLRKCIGDASESALLKFCHQVENVEEYRDRFPKYFEIPFNSVNKWQMSVHTIGDDGEFFMVMKGAPERIIKMCNRILIEGEEQDLDEKHLENFQSSYEHLAGKGERALGLAYLPLDPNQYPNNYIFDMEEKNFPTKDLVFVGLTALMDPPRPGVPEAIKTCKEAGIRVMMVTGDHPLTATSIAKQVGIIETDETLNDIAKREGVDVLDLDFSRGSSIVIPGSMLDDLTHDHWDKILSLRQIVFARTSPEQKLIIVEKCQKRGDIVAVTGDGVNDSPALKKSDLGCAMGITGSDVAKEAASIVLLDDNFASIILGVEEGRMIFDKLKKSICYTLSSNIPEAIPFFCFFVLQMPVALSGILILCIDLGTDLIPVISYAYEDSETDLMKRKPRNVKKDKLVSLRLAIFSYLWLGCWQCAAGFLNYFLLFRDYGYSGSDLFNVSSDYFKEGADDYGGHDAEKQVQILNEAQTAYFVAIVISRLGAALSCKTRIVSIFQQGFGNMVFNFGVCSMLAIALFIVHVPGVRTFFGCTIISYKYWLIPIPFAVFLVTSNELRLWLIRKYPKSKFANLCAW</sequence>
<dbReference type="NCBIfam" id="TIGR01494">
    <property type="entry name" value="ATPase_P-type"/>
    <property type="match status" value="2"/>
</dbReference>
<dbReference type="SFLD" id="SFLDF00027">
    <property type="entry name" value="p-type_atpase"/>
    <property type="match status" value="1"/>
</dbReference>
<keyword evidence="8" id="KW-0547">Nucleotide-binding</keyword>
<keyword evidence="19" id="KW-1185">Reference proteome</keyword>
<keyword evidence="13" id="KW-0406">Ion transport</keyword>
<dbReference type="GO" id="GO:0005886">
    <property type="term" value="C:plasma membrane"/>
    <property type="evidence" value="ECO:0007669"/>
    <property type="project" value="UniProtKB-SubCell"/>
</dbReference>
<organism evidence="18 19">
    <name type="scientific">Dictyostelium firmibasis</name>
    <dbReference type="NCBI Taxonomy" id="79012"/>
    <lineage>
        <taxon>Eukaryota</taxon>
        <taxon>Amoebozoa</taxon>
        <taxon>Evosea</taxon>
        <taxon>Eumycetozoa</taxon>
        <taxon>Dictyostelia</taxon>
        <taxon>Dictyosteliales</taxon>
        <taxon>Dictyosteliaceae</taxon>
        <taxon>Dictyostelium</taxon>
    </lineage>
</organism>
<dbReference type="GO" id="GO:0030007">
    <property type="term" value="P:intracellular potassium ion homeostasis"/>
    <property type="evidence" value="ECO:0007669"/>
    <property type="project" value="TreeGrafter"/>
</dbReference>
<proteinExistence type="inferred from homology"/>
<dbReference type="SUPFAM" id="SSF56784">
    <property type="entry name" value="HAD-like"/>
    <property type="match status" value="1"/>
</dbReference>
<dbReference type="Pfam" id="PF13246">
    <property type="entry name" value="Cation_ATPase"/>
    <property type="match status" value="1"/>
</dbReference>
<dbReference type="FunFam" id="1.20.1110.10:FF:000095">
    <property type="entry name" value="Sodium/potassium-transporting ATPase subunit alpha-1"/>
    <property type="match status" value="1"/>
</dbReference>
<dbReference type="InterPro" id="IPR004014">
    <property type="entry name" value="ATPase_P-typ_cation-transptr_N"/>
</dbReference>
<comment type="caution">
    <text evidence="18">The sequence shown here is derived from an EMBL/GenBank/DDBJ whole genome shotgun (WGS) entry which is preliminary data.</text>
</comment>
<dbReference type="AlphaFoldDB" id="A0AAN7TUU3"/>
<dbReference type="PRINTS" id="PR00119">
    <property type="entry name" value="CATATPASE"/>
</dbReference>
<dbReference type="SFLD" id="SFLDS00003">
    <property type="entry name" value="Haloacid_Dehalogenase"/>
    <property type="match status" value="1"/>
</dbReference>
<keyword evidence="7 16" id="KW-0812">Transmembrane</keyword>
<evidence type="ECO:0000256" key="14">
    <source>
        <dbReference type="ARBA" id="ARBA00023136"/>
    </source>
</evidence>
<evidence type="ECO:0000256" key="15">
    <source>
        <dbReference type="SAM" id="MobiDB-lite"/>
    </source>
</evidence>
<evidence type="ECO:0000256" key="4">
    <source>
        <dbReference type="ARBA" id="ARBA00022475"/>
    </source>
</evidence>
<dbReference type="PANTHER" id="PTHR43294:SF21">
    <property type="entry name" value="CATION TRANSPORTING ATPASE"/>
    <property type="match status" value="1"/>
</dbReference>
<gene>
    <name evidence="18" type="ORF">RB653_007666</name>
</gene>
<feature type="transmembrane region" description="Helical" evidence="16">
    <location>
        <begin position="971"/>
        <end position="991"/>
    </location>
</feature>
<evidence type="ECO:0000256" key="7">
    <source>
        <dbReference type="ARBA" id="ARBA00022692"/>
    </source>
</evidence>